<evidence type="ECO:0000313" key="3">
    <source>
        <dbReference type="EMBL" id="MFC3848840.1"/>
    </source>
</evidence>
<dbReference type="SUPFAM" id="SSF52009">
    <property type="entry name" value="Phosphohistidine domain"/>
    <property type="match status" value="1"/>
</dbReference>
<comment type="caution">
    <text evidence="3">The sequence shown here is derived from an EMBL/GenBank/DDBJ whole genome shotgun (WGS) entry which is preliminary data.</text>
</comment>
<dbReference type="InterPro" id="IPR051549">
    <property type="entry name" value="PEP_Utilizing_Enz"/>
</dbReference>
<keyword evidence="4" id="KW-1185">Reference proteome</keyword>
<dbReference type="InterPro" id="IPR036637">
    <property type="entry name" value="Phosphohistidine_dom_sf"/>
</dbReference>
<name>A0ABV7ZL31_9CORY</name>
<dbReference type="Pfam" id="PF01326">
    <property type="entry name" value="PPDK_N"/>
    <property type="match status" value="1"/>
</dbReference>
<dbReference type="SUPFAM" id="SSF56059">
    <property type="entry name" value="Glutathione synthetase ATP-binding domain-like"/>
    <property type="match status" value="1"/>
</dbReference>
<dbReference type="RefSeq" id="WP_290291850.1">
    <property type="nucleotide sequence ID" value="NZ_CP047211.1"/>
</dbReference>
<dbReference type="Gene3D" id="3.50.30.10">
    <property type="entry name" value="Phosphohistidine domain"/>
    <property type="match status" value="1"/>
</dbReference>
<dbReference type="InterPro" id="IPR013815">
    <property type="entry name" value="ATP_grasp_subdomain_1"/>
</dbReference>
<feature type="domain" description="Pyruvate phosphate dikinase AMP/ATP-binding" evidence="2">
    <location>
        <begin position="75"/>
        <end position="297"/>
    </location>
</feature>
<feature type="domain" description="PEP-utilising enzyme mobile" evidence="1">
    <location>
        <begin position="340"/>
        <end position="410"/>
    </location>
</feature>
<reference evidence="4" key="1">
    <citation type="journal article" date="2019" name="Int. J. Syst. Evol. Microbiol.">
        <title>The Global Catalogue of Microorganisms (GCM) 10K type strain sequencing project: providing services to taxonomists for standard genome sequencing and annotation.</title>
        <authorList>
            <consortium name="The Broad Institute Genomics Platform"/>
            <consortium name="The Broad Institute Genome Sequencing Center for Infectious Disease"/>
            <person name="Wu L."/>
            <person name="Ma J."/>
        </authorList>
    </citation>
    <scope>NUCLEOTIDE SEQUENCE [LARGE SCALE GENOMIC DNA]</scope>
    <source>
        <strain evidence="4">CCUG 53252</strain>
    </source>
</reference>
<dbReference type="EMBL" id="JBHRZN010000001">
    <property type="protein sequence ID" value="MFC3848840.1"/>
    <property type="molecule type" value="Genomic_DNA"/>
</dbReference>
<dbReference type="Pfam" id="PF00391">
    <property type="entry name" value="PEP-utilizers"/>
    <property type="match status" value="1"/>
</dbReference>
<dbReference type="Gene3D" id="3.30.1490.20">
    <property type="entry name" value="ATP-grasp fold, A domain"/>
    <property type="match status" value="1"/>
</dbReference>
<gene>
    <name evidence="3" type="ORF">ACFORJ_01480</name>
</gene>
<evidence type="ECO:0000259" key="2">
    <source>
        <dbReference type="Pfam" id="PF01326"/>
    </source>
</evidence>
<evidence type="ECO:0000313" key="4">
    <source>
        <dbReference type="Proteomes" id="UP001595751"/>
    </source>
</evidence>
<dbReference type="InterPro" id="IPR002192">
    <property type="entry name" value="PPDK_AMP/ATP-bd"/>
</dbReference>
<organism evidence="3 4">
    <name type="scientific">Corynebacterium hansenii</name>
    <dbReference type="NCBI Taxonomy" id="394964"/>
    <lineage>
        <taxon>Bacteria</taxon>
        <taxon>Bacillati</taxon>
        <taxon>Actinomycetota</taxon>
        <taxon>Actinomycetes</taxon>
        <taxon>Mycobacteriales</taxon>
        <taxon>Corynebacteriaceae</taxon>
        <taxon>Corynebacterium</taxon>
    </lineage>
</organism>
<dbReference type="InterPro" id="IPR008279">
    <property type="entry name" value="PEP-util_enz_mobile_dom"/>
</dbReference>
<dbReference type="Proteomes" id="UP001595751">
    <property type="component" value="Unassembled WGS sequence"/>
</dbReference>
<sequence>MESTLRYQQNVVNMLLMTLKAMIPLRDAETATSGAKAANLGLLLRAGLPVPEGFVIPVGDEPSVRTSASERARLRRAMEFVLRELGGGPVAVRSSGVEEDTSAASAAGQYETFLAVEGVDDVLDAIEQCHRSALAPRVAQYRARIELGEAESERLLQPQRLAVLVQKHVDAEVSGVLFTPSAERQSARIEATWGLGTSLVGGSVTPDSFEVPEDGDVTCVIGSKAQRADRCRARGGIVISSVPEFKRSAVALDGKMIGLIVELGGKSSELLGAPQDIEWAIAEGKPWLLQSRPITADLPGHSASISSAAETWVAGMPAARGSATGVARVVRGPDEFGRVRPGDIIICPWTDPSWTPLFAIAGGVVTETGGALCHAAIVAREYGIPAVTGLPDATRLIPDGVRVTLDGTAGTLGPG</sequence>
<dbReference type="PANTHER" id="PTHR43615">
    <property type="entry name" value="PHOSPHOENOLPYRUVATE SYNTHASE-RELATED"/>
    <property type="match status" value="1"/>
</dbReference>
<dbReference type="Gene3D" id="3.30.470.20">
    <property type="entry name" value="ATP-grasp fold, B domain"/>
    <property type="match status" value="1"/>
</dbReference>
<protein>
    <submittedName>
        <fullName evidence="3">PEP/pyruvate-binding domain-containing protein</fullName>
    </submittedName>
</protein>
<dbReference type="PANTHER" id="PTHR43615:SF1">
    <property type="entry name" value="PPDK_N DOMAIN-CONTAINING PROTEIN"/>
    <property type="match status" value="1"/>
</dbReference>
<proteinExistence type="predicted"/>
<evidence type="ECO:0000259" key="1">
    <source>
        <dbReference type="Pfam" id="PF00391"/>
    </source>
</evidence>
<accession>A0ABV7ZL31</accession>